<sequence>MKKLISYIGIVSMLTLFVTACKENSYQIPEAESGLHNDVIKRSMGPNVVGTNIEFAYAMALLPAEGKIVSATVEASIAGASGTYLDNKSYYTNNSGVDVGVQIGDPSVTSSTTTTVNFSRDTSAATLRYYYKIPEEARGKTVSFKFSAKASNGQTVTYNLGPYDIRKMDMKLDLVAKDAQACYISIADMAVYDAAYAAQNPDKIDLVYLYRVIPNIDFKHAVVAPSANAIYLPGVTLPAGVKNKTKLIKAWTVRDQQLARLQYGVFVDDLDLIQKDFADAPDFAVNVRNEGGLWVETADKKYRAYVYINSSTDATKELKISMKRLAMN</sequence>
<dbReference type="InterPro" id="IPR041873">
    <property type="entry name" value="PARMER_03128_N"/>
</dbReference>
<dbReference type="CDD" id="cd12106">
    <property type="entry name" value="PARMER_03128_N"/>
    <property type="match status" value="1"/>
</dbReference>
<organism evidence="2 3">
    <name type="scientific">Sphingobacterium spiritivorum</name>
    <name type="common">Flavobacterium spiritivorum</name>
    <dbReference type="NCBI Taxonomy" id="258"/>
    <lineage>
        <taxon>Bacteria</taxon>
        <taxon>Pseudomonadati</taxon>
        <taxon>Bacteroidota</taxon>
        <taxon>Sphingobacteriia</taxon>
        <taxon>Sphingobacteriales</taxon>
        <taxon>Sphingobacteriaceae</taxon>
        <taxon>Sphingobacterium</taxon>
    </lineage>
</organism>
<proteinExistence type="predicted"/>
<dbReference type="AlphaFoldDB" id="A0A380CR47"/>
<dbReference type="RefSeq" id="WP_115171181.1">
    <property type="nucleotide sequence ID" value="NZ_UGYW01000002.1"/>
</dbReference>
<dbReference type="InterPro" id="IPR028072">
    <property type="entry name" value="DUF4466"/>
</dbReference>
<reference evidence="2 3" key="1">
    <citation type="submission" date="2018-06" db="EMBL/GenBank/DDBJ databases">
        <authorList>
            <consortium name="Pathogen Informatics"/>
            <person name="Doyle S."/>
        </authorList>
    </citation>
    <scope>NUCLEOTIDE SEQUENCE [LARGE SCALE GENOMIC DNA]</scope>
    <source>
        <strain evidence="2 3">NCTC11388</strain>
    </source>
</reference>
<evidence type="ECO:0000313" key="3">
    <source>
        <dbReference type="Proteomes" id="UP000254893"/>
    </source>
</evidence>
<dbReference type="Gene3D" id="2.60.40.3550">
    <property type="entry name" value="Domain of unknown function DUF4466"/>
    <property type="match status" value="1"/>
</dbReference>
<gene>
    <name evidence="2" type="ORF">NCTC11388_03782</name>
</gene>
<dbReference type="Proteomes" id="UP000254893">
    <property type="component" value="Unassembled WGS sequence"/>
</dbReference>
<dbReference type="EMBL" id="UGYW01000002">
    <property type="protein sequence ID" value="SUJ25721.1"/>
    <property type="molecule type" value="Genomic_DNA"/>
</dbReference>
<name>A0A380CR47_SPHSI</name>
<evidence type="ECO:0000259" key="1">
    <source>
        <dbReference type="Pfam" id="PF14725"/>
    </source>
</evidence>
<accession>A0A380CR47</accession>
<dbReference type="CDD" id="cd07472">
    <property type="entry name" value="HmuY_like"/>
    <property type="match status" value="1"/>
</dbReference>
<protein>
    <recommendedName>
        <fullName evidence="1">DUF4466 domain-containing protein</fullName>
    </recommendedName>
</protein>
<evidence type="ECO:0000313" key="2">
    <source>
        <dbReference type="EMBL" id="SUJ25721.1"/>
    </source>
</evidence>
<dbReference type="Pfam" id="PF14725">
    <property type="entry name" value="DUF4466"/>
    <property type="match status" value="1"/>
</dbReference>
<dbReference type="PROSITE" id="PS51257">
    <property type="entry name" value="PROKAR_LIPOPROTEIN"/>
    <property type="match status" value="1"/>
</dbReference>
<feature type="domain" description="DUF4466" evidence="1">
    <location>
        <begin position="24"/>
        <end position="327"/>
    </location>
</feature>